<proteinExistence type="predicted"/>
<keyword evidence="2" id="KW-1185">Reference proteome</keyword>
<comment type="caution">
    <text evidence="1">The sequence shown here is derived from an EMBL/GenBank/DDBJ whole genome shotgun (WGS) entry which is preliminary data.</text>
</comment>
<accession>A0AC61Y785</accession>
<gene>
    <name evidence="1" type="ORF">FVB9532_01026</name>
</gene>
<evidence type="ECO:0000313" key="1">
    <source>
        <dbReference type="EMBL" id="VVU99767.1"/>
    </source>
</evidence>
<dbReference type="EMBL" id="CABVMM010000003">
    <property type="protein sequence ID" value="VVU99767.1"/>
    <property type="molecule type" value="Genomic_DNA"/>
</dbReference>
<evidence type="ECO:0000313" key="2">
    <source>
        <dbReference type="Proteomes" id="UP000356253"/>
    </source>
</evidence>
<dbReference type="Proteomes" id="UP000356253">
    <property type="component" value="Unassembled WGS sequence"/>
</dbReference>
<sequence length="536" mass="61407">MKKISFLAVVALLLFSCSDDFVTDNEISGTNQQYDVNGQNLTQSSRIKTEDDYYWLKKKFAMALHKAMVQNVNLRRFLKEEAIKQFDGDYDILYNYIRDEKIGDKTFREILLPFFEKESELSQIESTLGALTIFVPTLPENSFSAQTWNVTEEVPLVAIRLLNNRKTPIINSEGQSFLLDENAIPGFPVIVIKESERVVVESFPNYDRNKNREFTAANGFKFKFESPYYNHLTGTGGGAGVDPDKITLAEAWNVNGKHQNLGWQRDYIYYTINPTNPDGPFINNFAETIRDFRIEGSTPYNALHNISDPSSVNNNLSDPDLEDVLIQSGTPSQGSFWTDGKFDFKIYINYNADSPDLVKVFDATPESLFDITYSEKNIGLLWIDLKIYTITDIKQKSLPLDLEVLTWRLHDYSNEWRFRVEEVDLQVKNTSTTSSSTKHNTNFEFEASGELFNVVKIGGKYGASSEETHSSSKTKEWTESSDDLGMTVVHFGDNVIIDEFELVMNLPFIQIKDTIYRLRRYKTNECSFSLVPRKVQ</sequence>
<name>A0AC61Y785_9FLAO</name>
<protein>
    <submittedName>
        <fullName evidence="1">Uncharacterized protein</fullName>
    </submittedName>
</protein>
<organism evidence="1 2">
    <name type="scientific">Mesonia oceanica</name>
    <dbReference type="NCBI Taxonomy" id="2687242"/>
    <lineage>
        <taxon>Bacteria</taxon>
        <taxon>Pseudomonadati</taxon>
        <taxon>Bacteroidota</taxon>
        <taxon>Flavobacteriia</taxon>
        <taxon>Flavobacteriales</taxon>
        <taxon>Flavobacteriaceae</taxon>
        <taxon>Mesonia</taxon>
    </lineage>
</organism>
<reference evidence="1" key="1">
    <citation type="submission" date="2019-09" db="EMBL/GenBank/DDBJ databases">
        <authorList>
            <person name="Rodrigo-Torres L."/>
            <person name="Arahal R. D."/>
            <person name="Lucena T."/>
        </authorList>
    </citation>
    <scope>NUCLEOTIDE SEQUENCE</scope>
    <source>
        <strain evidence="1">ISS653</strain>
    </source>
</reference>